<feature type="transmembrane region" description="Helical" evidence="8">
    <location>
        <begin position="347"/>
        <end position="367"/>
    </location>
</feature>
<comment type="similarity">
    <text evidence="8 9">Belongs to the MurJ/MviN family.</text>
</comment>
<dbReference type="NCBIfam" id="TIGR01695">
    <property type="entry name" value="murJ_mviN"/>
    <property type="match status" value="1"/>
</dbReference>
<evidence type="ECO:0000256" key="2">
    <source>
        <dbReference type="ARBA" id="ARBA00022475"/>
    </source>
</evidence>
<feature type="transmembrane region" description="Helical" evidence="8">
    <location>
        <begin position="170"/>
        <end position="188"/>
    </location>
</feature>
<keyword evidence="7 8" id="KW-0472">Membrane</keyword>
<keyword evidence="8 9" id="KW-0961">Cell wall biogenesis/degradation</keyword>
<keyword evidence="6 8" id="KW-1133">Transmembrane helix</keyword>
<dbReference type="GO" id="GO:0008360">
    <property type="term" value="P:regulation of cell shape"/>
    <property type="evidence" value="ECO:0007669"/>
    <property type="project" value="UniProtKB-UniRule"/>
</dbReference>
<dbReference type="InterPro" id="IPR004268">
    <property type="entry name" value="MurJ"/>
</dbReference>
<reference evidence="11 12" key="1">
    <citation type="journal article" date="2019" name="Nat. Microbiol.">
        <title>Mediterranean grassland soil C-N compound turnover is dependent on rainfall and depth, and is mediated by genomically divergent microorganisms.</title>
        <authorList>
            <person name="Diamond S."/>
            <person name="Andeer P.F."/>
            <person name="Li Z."/>
            <person name="Crits-Christoph A."/>
            <person name="Burstein D."/>
            <person name="Anantharaman K."/>
            <person name="Lane K.R."/>
            <person name="Thomas B.C."/>
            <person name="Pan C."/>
            <person name="Northen T.R."/>
            <person name="Banfield J.F."/>
        </authorList>
    </citation>
    <scope>NUCLEOTIDE SEQUENCE [LARGE SCALE GENOMIC DNA]</scope>
    <source>
        <strain evidence="11">NP_6</strain>
    </source>
</reference>
<name>A0A537J5F4_9BACT</name>
<evidence type="ECO:0000313" key="12">
    <source>
        <dbReference type="Proteomes" id="UP000318093"/>
    </source>
</evidence>
<keyword evidence="4 8" id="KW-0133">Cell shape</keyword>
<protein>
    <recommendedName>
        <fullName evidence="8">Probable lipid II flippase MurJ</fullName>
    </recommendedName>
</protein>
<accession>A0A537J5F4</accession>
<evidence type="ECO:0000256" key="10">
    <source>
        <dbReference type="SAM" id="MobiDB-lite"/>
    </source>
</evidence>
<feature type="region of interest" description="Disordered" evidence="10">
    <location>
        <begin position="1"/>
        <end position="30"/>
    </location>
</feature>
<dbReference type="PANTHER" id="PTHR47019">
    <property type="entry name" value="LIPID II FLIPPASE MURJ"/>
    <property type="match status" value="1"/>
</dbReference>
<feature type="transmembrane region" description="Helical" evidence="8">
    <location>
        <begin position="90"/>
        <end position="111"/>
    </location>
</feature>
<evidence type="ECO:0000256" key="7">
    <source>
        <dbReference type="ARBA" id="ARBA00023136"/>
    </source>
</evidence>
<gene>
    <name evidence="8 11" type="primary">murJ</name>
    <name evidence="11" type="ORF">E6H03_11410</name>
</gene>
<sequence>MSPLATRDGPRAPPCYNGGQMSTGSEPASSHRPFAAGGLARAAGVIAASTLASRGLGLIRDILIAALFGATSAKSAFVIAYYVPFFIQRLLVGGILSIVFIPVLSEVLIKGDPEETRQVVTSTLNLVLLVGLGLVVAGVLAAPILVPIAAPGYLHTNPAVLTTAVDLSRVMFVSMVFLALSGFLTGFLNAHHRFAVPALAPVVFNAVIIGGVLTLSRAQGIRGVALSFLLGWAAQFAVQLPAARREGLRWGTTLNLRHPGIREMGRLAIPAMLGLAIIEINSNVARFFASFLPPQPAVDYVAVLDYAFTINQAPVGIFALSLATALFPTMSRRAVEGAALLRETTSLGLRGILFTMVPMMAVMLALSDPLVRVIFQRGAFAPAATHAVALGLVGFAVGSVPYAAYYVVTRTFYALHDTRTPVRVGVYMIALNAAADLVLMQWLGHTGIALATSLVAFANVGWLLVILRRRLGRFDGAAILGTGVRTVLAGAVLALVSLGTLQAAGRVVNPARFSGAALQLAAALAAGAVAYLGACALLGVQELALLGALLRRGRARRPPAGLP</sequence>
<evidence type="ECO:0000256" key="4">
    <source>
        <dbReference type="ARBA" id="ARBA00022960"/>
    </source>
</evidence>
<dbReference type="EMBL" id="VBAN01000386">
    <property type="protein sequence ID" value="TMI78789.1"/>
    <property type="molecule type" value="Genomic_DNA"/>
</dbReference>
<dbReference type="HAMAP" id="MF_02078">
    <property type="entry name" value="MurJ_MviN"/>
    <property type="match status" value="1"/>
</dbReference>
<keyword evidence="8 9" id="KW-0813">Transport</keyword>
<organism evidence="11 12">
    <name type="scientific">Candidatus Segetimicrobium genomatis</name>
    <dbReference type="NCBI Taxonomy" id="2569760"/>
    <lineage>
        <taxon>Bacteria</taxon>
        <taxon>Bacillati</taxon>
        <taxon>Candidatus Sysuimicrobiota</taxon>
        <taxon>Candidatus Sysuimicrobiia</taxon>
        <taxon>Candidatus Sysuimicrobiales</taxon>
        <taxon>Candidatus Segetimicrobiaceae</taxon>
        <taxon>Candidatus Segetimicrobium</taxon>
    </lineage>
</organism>
<feature type="transmembrane region" description="Helical" evidence="8">
    <location>
        <begin position="123"/>
        <end position="150"/>
    </location>
</feature>
<comment type="subcellular location">
    <subcellularLocation>
        <location evidence="1 8">Cell membrane</location>
        <topology evidence="1 8">Multi-pass membrane protein</topology>
    </subcellularLocation>
</comment>
<comment type="caution">
    <text evidence="11">The sequence shown here is derived from an EMBL/GenBank/DDBJ whole genome shotgun (WGS) entry which is preliminary data.</text>
</comment>
<evidence type="ECO:0000256" key="6">
    <source>
        <dbReference type="ARBA" id="ARBA00022989"/>
    </source>
</evidence>
<dbReference type="GO" id="GO:0005886">
    <property type="term" value="C:plasma membrane"/>
    <property type="evidence" value="ECO:0007669"/>
    <property type="project" value="UniProtKB-SubCell"/>
</dbReference>
<evidence type="ECO:0000256" key="9">
    <source>
        <dbReference type="PIRNR" id="PIRNR002869"/>
    </source>
</evidence>
<feature type="transmembrane region" description="Helical" evidence="8">
    <location>
        <begin position="420"/>
        <end position="442"/>
    </location>
</feature>
<feature type="transmembrane region" description="Helical" evidence="8">
    <location>
        <begin position="387"/>
        <end position="408"/>
    </location>
</feature>
<evidence type="ECO:0000256" key="5">
    <source>
        <dbReference type="ARBA" id="ARBA00022984"/>
    </source>
</evidence>
<evidence type="ECO:0000256" key="1">
    <source>
        <dbReference type="ARBA" id="ARBA00004651"/>
    </source>
</evidence>
<feature type="transmembrane region" description="Helical" evidence="8">
    <location>
        <begin position="479"/>
        <end position="501"/>
    </location>
</feature>
<dbReference type="UniPathway" id="UPA00219"/>
<dbReference type="Pfam" id="PF03023">
    <property type="entry name" value="MurJ"/>
    <property type="match status" value="1"/>
</dbReference>
<comment type="function">
    <text evidence="8 9">Involved in peptidoglycan biosynthesis. Transports lipid-linked peptidoglycan precursors from the inner to the outer leaflet of the cytoplasmic membrane.</text>
</comment>
<feature type="transmembrane region" description="Helical" evidence="8">
    <location>
        <begin position="62"/>
        <end position="84"/>
    </location>
</feature>
<feature type="transmembrane region" description="Helical" evidence="8">
    <location>
        <begin position="521"/>
        <end position="550"/>
    </location>
</feature>
<proteinExistence type="inferred from homology"/>
<keyword evidence="5 8" id="KW-0573">Peptidoglycan synthesis</keyword>
<keyword evidence="2 8" id="KW-1003">Cell membrane</keyword>
<dbReference type="PANTHER" id="PTHR47019:SF1">
    <property type="entry name" value="LIPID II FLIPPASE MURJ"/>
    <property type="match status" value="1"/>
</dbReference>
<feature type="transmembrane region" description="Helical" evidence="8">
    <location>
        <begin position="448"/>
        <end position="467"/>
    </location>
</feature>
<dbReference type="GO" id="GO:0071555">
    <property type="term" value="P:cell wall organization"/>
    <property type="evidence" value="ECO:0007669"/>
    <property type="project" value="UniProtKB-UniRule"/>
</dbReference>
<dbReference type="PRINTS" id="PR01806">
    <property type="entry name" value="VIRFACTRMVIN"/>
</dbReference>
<feature type="transmembrane region" description="Helical" evidence="8">
    <location>
        <begin position="195"/>
        <end position="215"/>
    </location>
</feature>
<dbReference type="Proteomes" id="UP000318093">
    <property type="component" value="Unassembled WGS sequence"/>
</dbReference>
<dbReference type="GO" id="GO:0034204">
    <property type="term" value="P:lipid translocation"/>
    <property type="evidence" value="ECO:0007669"/>
    <property type="project" value="TreeGrafter"/>
</dbReference>
<keyword evidence="3 8" id="KW-0812">Transmembrane</keyword>
<evidence type="ECO:0000256" key="8">
    <source>
        <dbReference type="HAMAP-Rule" id="MF_02078"/>
    </source>
</evidence>
<feature type="transmembrane region" description="Helical" evidence="8">
    <location>
        <begin position="308"/>
        <end position="327"/>
    </location>
</feature>
<dbReference type="InterPro" id="IPR051050">
    <property type="entry name" value="Lipid_II_flippase_MurJ/MviN"/>
</dbReference>
<evidence type="ECO:0000256" key="3">
    <source>
        <dbReference type="ARBA" id="ARBA00022692"/>
    </source>
</evidence>
<dbReference type="CDD" id="cd13123">
    <property type="entry name" value="MATE_MurJ_like"/>
    <property type="match status" value="1"/>
</dbReference>
<dbReference type="AlphaFoldDB" id="A0A537J5F4"/>
<feature type="transmembrane region" description="Helical" evidence="8">
    <location>
        <begin position="264"/>
        <end position="288"/>
    </location>
</feature>
<comment type="pathway">
    <text evidence="8">Cell wall biogenesis; peptidoglycan biosynthesis.</text>
</comment>
<dbReference type="GO" id="GO:0015648">
    <property type="term" value="F:lipid-linked peptidoglycan transporter activity"/>
    <property type="evidence" value="ECO:0007669"/>
    <property type="project" value="UniProtKB-UniRule"/>
</dbReference>
<dbReference type="GO" id="GO:0009252">
    <property type="term" value="P:peptidoglycan biosynthetic process"/>
    <property type="evidence" value="ECO:0007669"/>
    <property type="project" value="UniProtKB-UniRule"/>
</dbReference>
<evidence type="ECO:0000313" key="11">
    <source>
        <dbReference type="EMBL" id="TMI78789.1"/>
    </source>
</evidence>
<feature type="compositionally biased region" description="Polar residues" evidence="10">
    <location>
        <begin position="19"/>
        <end position="28"/>
    </location>
</feature>
<dbReference type="PIRSF" id="PIRSF002869">
    <property type="entry name" value="MviN"/>
    <property type="match status" value="1"/>
</dbReference>